<dbReference type="PANTHER" id="PTHR34057:SF1">
    <property type="entry name" value="ELONGATION FACTOR"/>
    <property type="match status" value="1"/>
</dbReference>
<dbReference type="PANTHER" id="PTHR34057">
    <property type="entry name" value="ELONGATION FACTOR"/>
    <property type="match status" value="1"/>
</dbReference>
<dbReference type="Proteomes" id="UP000467840">
    <property type="component" value="Chromosome 11"/>
</dbReference>
<proteinExistence type="predicted"/>
<evidence type="ECO:0000256" key="1">
    <source>
        <dbReference type="SAM" id="MobiDB-lite"/>
    </source>
</evidence>
<dbReference type="AlphaFoldDB" id="A0A6A6NBH0"/>
<organism evidence="2 3">
    <name type="scientific">Hevea brasiliensis</name>
    <name type="common">Para rubber tree</name>
    <name type="synonym">Siphonia brasiliensis</name>
    <dbReference type="NCBI Taxonomy" id="3981"/>
    <lineage>
        <taxon>Eukaryota</taxon>
        <taxon>Viridiplantae</taxon>
        <taxon>Streptophyta</taxon>
        <taxon>Embryophyta</taxon>
        <taxon>Tracheophyta</taxon>
        <taxon>Spermatophyta</taxon>
        <taxon>Magnoliopsida</taxon>
        <taxon>eudicotyledons</taxon>
        <taxon>Gunneridae</taxon>
        <taxon>Pentapetalae</taxon>
        <taxon>rosids</taxon>
        <taxon>fabids</taxon>
        <taxon>Malpighiales</taxon>
        <taxon>Euphorbiaceae</taxon>
        <taxon>Crotonoideae</taxon>
        <taxon>Micrandreae</taxon>
        <taxon>Hevea</taxon>
    </lineage>
</organism>
<gene>
    <name evidence="2" type="ORF">GH714_004598</name>
</gene>
<name>A0A6A6NBH0_HEVBR</name>
<protein>
    <submittedName>
        <fullName evidence="2">Uncharacterized protein</fullName>
    </submittedName>
</protein>
<keyword evidence="3" id="KW-1185">Reference proteome</keyword>
<reference evidence="2 3" key="1">
    <citation type="journal article" date="2020" name="Mol. Plant">
        <title>The Chromosome-Based Rubber Tree Genome Provides New Insights into Spurge Genome Evolution and Rubber Biosynthesis.</title>
        <authorList>
            <person name="Liu J."/>
            <person name="Shi C."/>
            <person name="Shi C.C."/>
            <person name="Li W."/>
            <person name="Zhang Q.J."/>
            <person name="Zhang Y."/>
            <person name="Li K."/>
            <person name="Lu H.F."/>
            <person name="Shi C."/>
            <person name="Zhu S.T."/>
            <person name="Xiao Z.Y."/>
            <person name="Nan H."/>
            <person name="Yue Y."/>
            <person name="Zhu X.G."/>
            <person name="Wu Y."/>
            <person name="Hong X.N."/>
            <person name="Fan G.Y."/>
            <person name="Tong Y."/>
            <person name="Zhang D."/>
            <person name="Mao C.L."/>
            <person name="Liu Y.L."/>
            <person name="Hao S.J."/>
            <person name="Liu W.Q."/>
            <person name="Lv M.Q."/>
            <person name="Zhang H.B."/>
            <person name="Liu Y."/>
            <person name="Hu-Tang G.R."/>
            <person name="Wang J.P."/>
            <person name="Wang J.H."/>
            <person name="Sun Y.H."/>
            <person name="Ni S.B."/>
            <person name="Chen W.B."/>
            <person name="Zhang X.C."/>
            <person name="Jiao Y.N."/>
            <person name="Eichler E.E."/>
            <person name="Li G.H."/>
            <person name="Liu X."/>
            <person name="Gao L.Z."/>
        </authorList>
    </citation>
    <scope>NUCLEOTIDE SEQUENCE [LARGE SCALE GENOMIC DNA]</scope>
    <source>
        <strain evidence="3">cv. GT1</strain>
        <tissue evidence="2">Leaf</tissue>
    </source>
</reference>
<feature type="region of interest" description="Disordered" evidence="1">
    <location>
        <begin position="272"/>
        <end position="297"/>
    </location>
</feature>
<evidence type="ECO:0000313" key="2">
    <source>
        <dbReference type="EMBL" id="KAF2321926.1"/>
    </source>
</evidence>
<dbReference type="EMBL" id="JAAGAX010000002">
    <property type="protein sequence ID" value="KAF2321926.1"/>
    <property type="molecule type" value="Genomic_DNA"/>
</dbReference>
<accession>A0A6A6NBH0</accession>
<sequence length="348" mass="37815">MTPAQPLMDIHPDYEHHSTKVEVDIDDETILAKSDGMRSKCVDNCGETVGERGTLLDEQTKPMDPEDVEVDIITYKNSKETRSAGPEDPDATEYSSSFANTFSDDEKCSGRSETEVESQFLGDSYLASPYDAFSSIFKTRKCHAFSSSENPCLLAPCDGHTSSAASPTFPAGNGDTMSIEAMHNANQQISGCDIGDLIMPDSAISSCGETIEVPDLIESTVGMLAADDVTFHQPQIGDSCEDIVDNVLTHTESTKGERDTFIGTDNQLLEKHHEQEKGEEESTNPCPVTTLEPDPTAKTTFSEEQSTLKSCLASDFQFQRTRESGERGKLVLVVGTRNVQGNLTASDL</sequence>
<comment type="caution">
    <text evidence="2">The sequence shown here is derived from an EMBL/GenBank/DDBJ whole genome shotgun (WGS) entry which is preliminary data.</text>
</comment>
<evidence type="ECO:0000313" key="3">
    <source>
        <dbReference type="Proteomes" id="UP000467840"/>
    </source>
</evidence>
<feature type="region of interest" description="Disordered" evidence="1">
    <location>
        <begin position="77"/>
        <end position="97"/>
    </location>
</feature>